<accession>A0A3C1KEY2</accession>
<evidence type="ECO:0000256" key="7">
    <source>
        <dbReference type="SAM" id="MobiDB-lite"/>
    </source>
</evidence>
<keyword evidence="2 6" id="KW-0479">Metal-binding</keyword>
<dbReference type="GO" id="GO:0000287">
    <property type="term" value="F:magnesium ion binding"/>
    <property type="evidence" value="ECO:0007669"/>
    <property type="project" value="UniProtKB-UniRule"/>
</dbReference>
<keyword evidence="1 6" id="KW-0808">Transferase</keyword>
<evidence type="ECO:0000313" key="9">
    <source>
        <dbReference type="EMBL" id="HAN25028.1"/>
    </source>
</evidence>
<dbReference type="InterPro" id="IPR004433">
    <property type="entry name" value="MenaQ_synth_MenD"/>
</dbReference>
<evidence type="ECO:0000256" key="4">
    <source>
        <dbReference type="ARBA" id="ARBA00023052"/>
    </source>
</evidence>
<comment type="caution">
    <text evidence="9">The sequence shown here is derived from an EMBL/GenBank/DDBJ whole genome shotgun (WGS) entry which is preliminary data.</text>
</comment>
<sequence length="629" mass="65657">MSASAGWRRSWHASTRRTPTPTSLPVRPTTTRSARADRVTDRSPATDAAAALLGALVAQGVRHLVVSPGSRSQALALAAAELDRRGLAQLHVRIDERVAGFTALGIGRESGMPAAVICTSGTAVANLLPAALEAHHAGVPLLLLTADRPPELRGVGANQTTRQPGLFALAARHETDLPVPEETDPDGTAEQTAMLRAVAAQAVEEAIGAGTRAAGPVHLNLPYREPLAGPLPAWFAAEAAAVPFPAAPAEEGEEESFGALYQGGGGIGEADVATDPEPLPHLLVRGPRTVVIAGSDAGPDAEQLAHLGGWPLVAEVVSGARFGRQLVHGYRELLRDPALGGAVERAVVLGHPTLSREVTALLSRADVEVVALRGPGEPLNLNGESLAVDALAVEPGDTDREWLGAWLRASREASVDLTPPAPDADALASAEPQRRLGAIDAELAVARERVDRTLLVDAVWRATWPHDRLVFGSSRLVRVADQVLGGKKVRVHANRGLAGIDGTIATALGVAAASQADGRPGVTRVLLGDLALLHDVGALLAAPGEPEPRIQVIVGNDGGGTIFDGLEVAQIAGPEAMDRVQYTPQTVRLEQLALAYGWEYHRVTTRSALDQVLTSPSGGRQLIEVPLER</sequence>
<keyword evidence="6" id="KW-0474">Menaquinone biosynthesis</keyword>
<dbReference type="EC" id="2.2.1.9" evidence="6"/>
<reference evidence="9 10" key="1">
    <citation type="journal article" date="2018" name="Nat. Biotechnol.">
        <title>A standardized bacterial taxonomy based on genome phylogeny substantially revises the tree of life.</title>
        <authorList>
            <person name="Parks D.H."/>
            <person name="Chuvochina M."/>
            <person name="Waite D.W."/>
            <person name="Rinke C."/>
            <person name="Skarshewski A."/>
            <person name="Chaumeil P.A."/>
            <person name="Hugenholtz P."/>
        </authorList>
    </citation>
    <scope>NUCLEOTIDE SEQUENCE [LARGE SCALE GENOMIC DNA]</scope>
    <source>
        <strain evidence="9">UBA9152</strain>
    </source>
</reference>
<comment type="catalytic activity">
    <reaction evidence="6">
        <text>isochorismate + 2-oxoglutarate + H(+) = 5-enolpyruvoyl-6-hydroxy-2-succinyl-cyclohex-3-ene-1-carboxylate + CO2</text>
        <dbReference type="Rhea" id="RHEA:25593"/>
        <dbReference type="ChEBI" id="CHEBI:15378"/>
        <dbReference type="ChEBI" id="CHEBI:16526"/>
        <dbReference type="ChEBI" id="CHEBI:16810"/>
        <dbReference type="ChEBI" id="CHEBI:29780"/>
        <dbReference type="ChEBI" id="CHEBI:58818"/>
        <dbReference type="EC" id="2.2.1.9"/>
    </reaction>
</comment>
<keyword evidence="3 6" id="KW-0460">Magnesium</keyword>
<gene>
    <name evidence="6 9" type="primary">menD</name>
    <name evidence="9" type="ORF">DCP95_10725</name>
</gene>
<evidence type="ECO:0000256" key="5">
    <source>
        <dbReference type="ARBA" id="ARBA00023211"/>
    </source>
</evidence>
<comment type="pathway">
    <text evidence="6">Quinol/quinone metabolism; 1,4-dihydroxy-2-naphthoate biosynthesis; 1,4-dihydroxy-2-naphthoate from chorismate: step 2/7.</text>
</comment>
<dbReference type="UniPathway" id="UPA00079"/>
<dbReference type="GO" id="GO:0030976">
    <property type="term" value="F:thiamine pyrophosphate binding"/>
    <property type="evidence" value="ECO:0007669"/>
    <property type="project" value="UniProtKB-UniRule"/>
</dbReference>
<comment type="pathway">
    <text evidence="6">Quinol/quinone metabolism; menaquinone biosynthesis.</text>
</comment>
<dbReference type="GO" id="GO:0009234">
    <property type="term" value="P:menaquinone biosynthetic process"/>
    <property type="evidence" value="ECO:0007669"/>
    <property type="project" value="UniProtKB-UniRule"/>
</dbReference>
<evidence type="ECO:0000256" key="3">
    <source>
        <dbReference type="ARBA" id="ARBA00022842"/>
    </source>
</evidence>
<comment type="cofactor">
    <cofactor evidence="6">
        <name>Mg(2+)</name>
        <dbReference type="ChEBI" id="CHEBI:18420"/>
    </cofactor>
    <cofactor evidence="6">
        <name>Mn(2+)</name>
        <dbReference type="ChEBI" id="CHEBI:29035"/>
    </cofactor>
</comment>
<dbReference type="NCBIfam" id="TIGR00173">
    <property type="entry name" value="menD"/>
    <property type="match status" value="1"/>
</dbReference>
<dbReference type="GO" id="GO:0070204">
    <property type="term" value="F:2-succinyl-5-enolpyruvyl-6-hydroxy-3-cyclohexene-1-carboxylic-acid synthase activity"/>
    <property type="evidence" value="ECO:0007669"/>
    <property type="project" value="UniProtKB-UniRule"/>
</dbReference>
<comment type="similarity">
    <text evidence="6">Belongs to the TPP enzyme family. MenD subfamily.</text>
</comment>
<name>A0A3C1KEY2_9MICO</name>
<dbReference type="InterPro" id="IPR012001">
    <property type="entry name" value="Thiamin_PyroP_enz_TPP-bd_dom"/>
</dbReference>
<dbReference type="Gene3D" id="3.40.50.1220">
    <property type="entry name" value="TPP-binding domain"/>
    <property type="match status" value="1"/>
</dbReference>
<dbReference type="Proteomes" id="UP000257479">
    <property type="component" value="Unassembled WGS sequence"/>
</dbReference>
<comment type="subunit">
    <text evidence="6">Homodimer.</text>
</comment>
<feature type="domain" description="Thiamine pyrophosphate enzyme N-terminal TPP-binding" evidence="8">
    <location>
        <begin position="48"/>
        <end position="159"/>
    </location>
</feature>
<protein>
    <recommendedName>
        <fullName evidence="6">2-succinyl-5-enolpyruvyl-6-hydroxy-3-cyclohexene-1-carboxylate synthase</fullName>
        <shortName evidence="6">SEPHCHC synthase</shortName>
        <ecNumber evidence="6">2.2.1.9</ecNumber>
    </recommendedName>
    <alternativeName>
        <fullName evidence="6">Menaquinone biosynthesis protein MenD</fullName>
    </alternativeName>
</protein>
<dbReference type="AlphaFoldDB" id="A0A3C1KEY2"/>
<dbReference type="Pfam" id="PF02776">
    <property type="entry name" value="TPP_enzyme_N"/>
    <property type="match status" value="1"/>
</dbReference>
<evidence type="ECO:0000256" key="6">
    <source>
        <dbReference type="HAMAP-Rule" id="MF_01659"/>
    </source>
</evidence>
<evidence type="ECO:0000259" key="8">
    <source>
        <dbReference type="Pfam" id="PF02776"/>
    </source>
</evidence>
<keyword evidence="5 6" id="KW-0464">Manganese</keyword>
<evidence type="ECO:0000256" key="1">
    <source>
        <dbReference type="ARBA" id="ARBA00022679"/>
    </source>
</evidence>
<dbReference type="CDD" id="cd02009">
    <property type="entry name" value="TPP_SHCHC_synthase"/>
    <property type="match status" value="1"/>
</dbReference>
<dbReference type="Gene3D" id="3.40.50.970">
    <property type="match status" value="2"/>
</dbReference>
<feature type="region of interest" description="Disordered" evidence="7">
    <location>
        <begin position="1"/>
        <end position="43"/>
    </location>
</feature>
<organism evidence="9 10">
    <name type="scientific">Microbacterium ginsengisoli</name>
    <dbReference type="NCBI Taxonomy" id="400772"/>
    <lineage>
        <taxon>Bacteria</taxon>
        <taxon>Bacillati</taxon>
        <taxon>Actinomycetota</taxon>
        <taxon>Actinomycetes</taxon>
        <taxon>Micrococcales</taxon>
        <taxon>Microbacteriaceae</taxon>
        <taxon>Microbacterium</taxon>
    </lineage>
</organism>
<feature type="compositionally biased region" description="Low complexity" evidence="7">
    <location>
        <begin position="16"/>
        <end position="33"/>
    </location>
</feature>
<proteinExistence type="inferred from homology"/>
<evidence type="ECO:0000256" key="2">
    <source>
        <dbReference type="ARBA" id="ARBA00022723"/>
    </source>
</evidence>
<comment type="cofactor">
    <cofactor evidence="6">
        <name>thiamine diphosphate</name>
        <dbReference type="ChEBI" id="CHEBI:58937"/>
    </cofactor>
    <text evidence="6">Binds 1 thiamine pyrophosphate per subunit.</text>
</comment>
<dbReference type="SUPFAM" id="SSF52518">
    <property type="entry name" value="Thiamin diphosphate-binding fold (THDP-binding)"/>
    <property type="match status" value="2"/>
</dbReference>
<dbReference type="PANTHER" id="PTHR42916:SF1">
    <property type="entry name" value="PROTEIN PHYLLO, CHLOROPLASTIC"/>
    <property type="match status" value="1"/>
</dbReference>
<evidence type="ECO:0000313" key="10">
    <source>
        <dbReference type="Proteomes" id="UP000257479"/>
    </source>
</evidence>
<dbReference type="HAMAP" id="MF_01659">
    <property type="entry name" value="MenD"/>
    <property type="match status" value="1"/>
</dbReference>
<dbReference type="UniPathway" id="UPA01057">
    <property type="reaction ID" value="UER00164"/>
</dbReference>
<comment type="function">
    <text evidence="6">Catalyzes the thiamine diphosphate-dependent decarboxylation of 2-oxoglutarate and the subsequent addition of the resulting succinic semialdehyde-thiamine pyrophosphate anion to isochorismate to yield 2-succinyl-5-enolpyruvyl-6-hydroxy-3-cyclohexene-1-carboxylate (SEPHCHC).</text>
</comment>
<dbReference type="CDD" id="cd07037">
    <property type="entry name" value="TPP_PYR_MenD"/>
    <property type="match status" value="1"/>
</dbReference>
<keyword evidence="4 6" id="KW-0786">Thiamine pyrophosphate</keyword>
<dbReference type="GO" id="GO:0030145">
    <property type="term" value="F:manganese ion binding"/>
    <property type="evidence" value="ECO:0007669"/>
    <property type="project" value="UniProtKB-UniRule"/>
</dbReference>
<dbReference type="PANTHER" id="PTHR42916">
    <property type="entry name" value="2-SUCCINYL-5-ENOLPYRUVYL-6-HYDROXY-3-CYCLOHEXENE-1-CARBOXYLATE SYNTHASE"/>
    <property type="match status" value="1"/>
</dbReference>
<dbReference type="EMBL" id="DMNG01000184">
    <property type="protein sequence ID" value="HAN25028.1"/>
    <property type="molecule type" value="Genomic_DNA"/>
</dbReference>
<dbReference type="InterPro" id="IPR029061">
    <property type="entry name" value="THDP-binding"/>
</dbReference>